<dbReference type="PRINTS" id="PR00149">
    <property type="entry name" value="FUMRATELYASE"/>
</dbReference>
<dbReference type="Proteomes" id="UP001164693">
    <property type="component" value="Chromosome"/>
</dbReference>
<evidence type="ECO:0000313" key="4">
    <source>
        <dbReference type="EMBL" id="WAX56656.1"/>
    </source>
</evidence>
<dbReference type="PANTHER" id="PTHR43172">
    <property type="entry name" value="ADENYLOSUCCINATE LYASE"/>
    <property type="match status" value="1"/>
</dbReference>
<accession>A0ABY7K010</accession>
<dbReference type="InterPro" id="IPR020557">
    <property type="entry name" value="Fumarate_lyase_CS"/>
</dbReference>
<comment type="similarity">
    <text evidence="2">Belongs to the class-II fumarase/aspartase family.</text>
</comment>
<sequence>MSRLFDPIFGTTAVAAATGDRAWLGALCEAEAALARACARAGVIDLPTALEIGAAGAELAGGDVGALGRGAVAGGNPVIPLVALLRERVRAQAGDHAAAAVHTGATSQDVLDTAMMLLAHRALAVVIAELDGCAAATASLAREHRNTAMAGRTLLQQAVPTTFGALAAVWGAGLDRAVAGLNAVRAELPVQLGGAAGTLATLHPHGLDVLTAFADELALAVPSGVWHTERGVVHQLAGALGTAAASVAKVAGDVVLLAQTELGELSEAASGGSSSMAHKHNPIAAVTARAAALQAPGLVATLLAAGAPELQRGAGPWHAEWPALTALLRAAGGAASRLRVCLTGLRVDEAAMARNLNGLTARTGDVDTGHAGELVDRYLAGRPS</sequence>
<dbReference type="PRINTS" id="PR00145">
    <property type="entry name" value="ARGSUCLYASE"/>
</dbReference>
<keyword evidence="1 4" id="KW-0456">Lyase</keyword>
<dbReference type="PROSITE" id="PS00163">
    <property type="entry name" value="FUMARATE_LYASES"/>
    <property type="match status" value="1"/>
</dbReference>
<dbReference type="InterPro" id="IPR022761">
    <property type="entry name" value="Fumarate_lyase_N"/>
</dbReference>
<evidence type="ECO:0000259" key="3">
    <source>
        <dbReference type="Pfam" id="PF00206"/>
    </source>
</evidence>
<feature type="domain" description="Fumarate lyase N-terminal" evidence="3">
    <location>
        <begin position="30"/>
        <end position="297"/>
    </location>
</feature>
<evidence type="ECO:0000313" key="5">
    <source>
        <dbReference type="Proteomes" id="UP001164693"/>
    </source>
</evidence>
<dbReference type="EMBL" id="CP097463">
    <property type="protein sequence ID" value="WAX56656.1"/>
    <property type="molecule type" value="Genomic_DNA"/>
</dbReference>
<keyword evidence="5" id="KW-1185">Reference proteome</keyword>
<dbReference type="InterPro" id="IPR024083">
    <property type="entry name" value="Fumarase/histidase_N"/>
</dbReference>
<proteinExistence type="inferred from homology"/>
<protein>
    <submittedName>
        <fullName evidence="4">Lyase family protein</fullName>
    </submittedName>
</protein>
<dbReference type="SUPFAM" id="SSF48557">
    <property type="entry name" value="L-aspartase-like"/>
    <property type="match status" value="1"/>
</dbReference>
<dbReference type="GO" id="GO:0016829">
    <property type="term" value="F:lyase activity"/>
    <property type="evidence" value="ECO:0007669"/>
    <property type="project" value="UniProtKB-KW"/>
</dbReference>
<gene>
    <name evidence="4" type="ORF">M6B22_19320</name>
</gene>
<dbReference type="PANTHER" id="PTHR43172:SF2">
    <property type="entry name" value="ADENYLOSUCCINATE LYASE C-TERMINAL DOMAIN-CONTAINING PROTEIN"/>
    <property type="match status" value="1"/>
</dbReference>
<dbReference type="Pfam" id="PF00206">
    <property type="entry name" value="Lyase_1"/>
    <property type="match status" value="1"/>
</dbReference>
<dbReference type="InterPro" id="IPR000362">
    <property type="entry name" value="Fumarate_lyase_fam"/>
</dbReference>
<evidence type="ECO:0000256" key="1">
    <source>
        <dbReference type="ARBA" id="ARBA00023239"/>
    </source>
</evidence>
<evidence type="ECO:0000256" key="2">
    <source>
        <dbReference type="ARBA" id="ARBA00034772"/>
    </source>
</evidence>
<name>A0ABY7K010_9ACTN</name>
<dbReference type="InterPro" id="IPR008948">
    <property type="entry name" value="L-Aspartase-like"/>
</dbReference>
<dbReference type="Gene3D" id="1.10.275.10">
    <property type="entry name" value="Fumarase/aspartase (N-terminal domain)"/>
    <property type="match status" value="1"/>
</dbReference>
<dbReference type="RefSeq" id="WP_269443188.1">
    <property type="nucleotide sequence ID" value="NZ_CP097463.1"/>
</dbReference>
<reference evidence="4" key="1">
    <citation type="submission" date="2022-05" db="EMBL/GenBank/DDBJ databases">
        <title>Jatrophihabitans sp. SB3-54 whole genome sequence.</title>
        <authorList>
            <person name="Suh M.K."/>
            <person name="Eom M.K."/>
            <person name="Kim J.S."/>
            <person name="Kim H.S."/>
            <person name="Do H.E."/>
            <person name="Shin Y.K."/>
            <person name="Lee J.-S."/>
        </authorList>
    </citation>
    <scope>NUCLEOTIDE SEQUENCE</scope>
    <source>
        <strain evidence="4">SB3-54</strain>
    </source>
</reference>
<dbReference type="Gene3D" id="1.20.200.10">
    <property type="entry name" value="Fumarase/aspartase (Central domain)"/>
    <property type="match status" value="1"/>
</dbReference>
<organism evidence="4 5">
    <name type="scientific">Jatrophihabitans cynanchi</name>
    <dbReference type="NCBI Taxonomy" id="2944128"/>
    <lineage>
        <taxon>Bacteria</taxon>
        <taxon>Bacillati</taxon>
        <taxon>Actinomycetota</taxon>
        <taxon>Actinomycetes</taxon>
        <taxon>Jatrophihabitantales</taxon>
        <taxon>Jatrophihabitantaceae</taxon>
        <taxon>Jatrophihabitans</taxon>
    </lineage>
</organism>